<feature type="region of interest" description="Disordered" evidence="1">
    <location>
        <begin position="41"/>
        <end position="266"/>
    </location>
</feature>
<feature type="compositionally biased region" description="Polar residues" evidence="1">
    <location>
        <begin position="208"/>
        <end position="229"/>
    </location>
</feature>
<name>V9EGM0_PHYNI</name>
<reference evidence="2 3" key="1">
    <citation type="submission" date="2013-11" db="EMBL/GenBank/DDBJ databases">
        <title>The Genome Sequence of Phytophthora parasitica P1569.</title>
        <authorList>
            <consortium name="The Broad Institute Genomics Platform"/>
            <person name="Russ C."/>
            <person name="Tyler B."/>
            <person name="Panabieres F."/>
            <person name="Shan W."/>
            <person name="Tripathy S."/>
            <person name="Grunwald N."/>
            <person name="Machado M."/>
            <person name="Johnson C.S."/>
            <person name="Arredondo F."/>
            <person name="Hong C."/>
            <person name="Coffey M."/>
            <person name="Young S.K."/>
            <person name="Zeng Q."/>
            <person name="Gargeya S."/>
            <person name="Fitzgerald M."/>
            <person name="Abouelleil A."/>
            <person name="Alvarado L."/>
            <person name="Chapman S.B."/>
            <person name="Gainer-Dewar J."/>
            <person name="Goldberg J."/>
            <person name="Griggs A."/>
            <person name="Gujja S."/>
            <person name="Hansen M."/>
            <person name="Howarth C."/>
            <person name="Imamovic A."/>
            <person name="Ireland A."/>
            <person name="Larimer J."/>
            <person name="McCowan C."/>
            <person name="Murphy C."/>
            <person name="Pearson M."/>
            <person name="Poon T.W."/>
            <person name="Priest M."/>
            <person name="Roberts A."/>
            <person name="Saif S."/>
            <person name="Shea T."/>
            <person name="Sykes S."/>
            <person name="Wortman J."/>
            <person name="Nusbaum C."/>
            <person name="Birren B."/>
        </authorList>
    </citation>
    <scope>NUCLEOTIDE SEQUENCE [LARGE SCALE GENOMIC DNA]</scope>
    <source>
        <strain evidence="2 3">P1569</strain>
    </source>
</reference>
<evidence type="ECO:0000256" key="1">
    <source>
        <dbReference type="SAM" id="MobiDB-lite"/>
    </source>
</evidence>
<feature type="compositionally biased region" description="Low complexity" evidence="1">
    <location>
        <begin position="194"/>
        <end position="207"/>
    </location>
</feature>
<protein>
    <submittedName>
        <fullName evidence="2">Uncharacterized protein</fullName>
    </submittedName>
</protein>
<keyword evidence="3" id="KW-1185">Reference proteome</keyword>
<accession>V9EGM0</accession>
<evidence type="ECO:0000313" key="2">
    <source>
        <dbReference type="EMBL" id="ETI38121.1"/>
    </source>
</evidence>
<feature type="compositionally biased region" description="Polar residues" evidence="1">
    <location>
        <begin position="120"/>
        <end position="131"/>
    </location>
</feature>
<sequence>MLAASLVHITNTFTYELEASKNYWLAPHVASHSLRILKNNQQAEQETRGHISLPTMTTSTPASAPPLPSPRAEQTPSDSESQTRRQGVVGVTGGDEPWTATAARTTSYPPPLRMSKRTATRSTAGGAQQETGKVKKKPTGRAISVDSGSSEGKKAAVDSSSVGRKKAAEDAGGESGSDVEEKPAPPKAKRARRSSTSAASTNAGTRTPSKTTDALSNDTRGFNLETFTASFEPGQAVSSRPESTTAPAFSITQSAAPAASRPGTTTVLAEAGNNALLAELRALREEVERLRALQAQEHGR</sequence>
<dbReference type="HOGENOM" id="CLU_928965_0_0_1"/>
<feature type="compositionally biased region" description="Low complexity" evidence="1">
    <location>
        <begin position="52"/>
        <end position="62"/>
    </location>
</feature>
<dbReference type="AlphaFoldDB" id="V9EGM0"/>
<dbReference type="EMBL" id="ANIZ01002813">
    <property type="protein sequence ID" value="ETI38121.1"/>
    <property type="molecule type" value="Genomic_DNA"/>
</dbReference>
<dbReference type="eggNOG" id="ENOG502RGSU">
    <property type="taxonomic scope" value="Eukaryota"/>
</dbReference>
<feature type="compositionally biased region" description="Polar residues" evidence="1">
    <location>
        <begin position="236"/>
        <end position="255"/>
    </location>
</feature>
<gene>
    <name evidence="2" type="ORF">F443_16064</name>
</gene>
<evidence type="ECO:0000313" key="3">
    <source>
        <dbReference type="Proteomes" id="UP000018721"/>
    </source>
</evidence>
<organism evidence="2 3">
    <name type="scientific">Phytophthora nicotianae P1569</name>
    <dbReference type="NCBI Taxonomy" id="1317065"/>
    <lineage>
        <taxon>Eukaryota</taxon>
        <taxon>Sar</taxon>
        <taxon>Stramenopiles</taxon>
        <taxon>Oomycota</taxon>
        <taxon>Peronosporomycetes</taxon>
        <taxon>Peronosporales</taxon>
        <taxon>Peronosporaceae</taxon>
        <taxon>Phytophthora</taxon>
    </lineage>
</organism>
<comment type="caution">
    <text evidence="2">The sequence shown here is derived from an EMBL/GenBank/DDBJ whole genome shotgun (WGS) entry which is preliminary data.</text>
</comment>
<proteinExistence type="predicted"/>
<dbReference type="Proteomes" id="UP000018721">
    <property type="component" value="Unassembled WGS sequence"/>
</dbReference>